<comment type="subcellular location">
    <subcellularLocation>
        <location evidence="1">Cell membrane</location>
        <topology evidence="1">Multi-pass membrane protein</topology>
    </subcellularLocation>
</comment>
<keyword evidence="4 5" id="KW-0472">Membrane</keyword>
<dbReference type="GO" id="GO:0005524">
    <property type="term" value="F:ATP binding"/>
    <property type="evidence" value="ECO:0007669"/>
    <property type="project" value="UniProtKB-KW"/>
</dbReference>
<evidence type="ECO:0000313" key="8">
    <source>
        <dbReference type="Proteomes" id="UP000824263"/>
    </source>
</evidence>
<reference evidence="7" key="2">
    <citation type="submission" date="2021-04" db="EMBL/GenBank/DDBJ databases">
        <authorList>
            <person name="Gilroy R."/>
        </authorList>
    </citation>
    <scope>NUCLEOTIDE SEQUENCE</scope>
    <source>
        <strain evidence="7">ChiSxjej1B13-11762</strain>
    </source>
</reference>
<feature type="transmembrane region" description="Helical" evidence="5">
    <location>
        <begin position="150"/>
        <end position="173"/>
    </location>
</feature>
<feature type="transmembrane region" description="Helical" evidence="5">
    <location>
        <begin position="12"/>
        <end position="33"/>
    </location>
</feature>
<organism evidence="7 8">
    <name type="scientific">Candidatus Dorea gallistercoris</name>
    <dbReference type="NCBI Taxonomy" id="2838542"/>
    <lineage>
        <taxon>Bacteria</taxon>
        <taxon>Bacillati</taxon>
        <taxon>Bacillota</taxon>
        <taxon>Clostridia</taxon>
        <taxon>Lachnospirales</taxon>
        <taxon>Lachnospiraceae</taxon>
        <taxon>Dorea</taxon>
    </lineage>
</organism>
<keyword evidence="7" id="KW-0547">Nucleotide-binding</keyword>
<dbReference type="InterPro" id="IPR039421">
    <property type="entry name" value="Type_1_exporter"/>
</dbReference>
<feature type="transmembrane region" description="Helical" evidence="5">
    <location>
        <begin position="123"/>
        <end position="144"/>
    </location>
</feature>
<evidence type="ECO:0000256" key="5">
    <source>
        <dbReference type="SAM" id="Phobius"/>
    </source>
</evidence>
<evidence type="ECO:0000256" key="4">
    <source>
        <dbReference type="ARBA" id="ARBA00023136"/>
    </source>
</evidence>
<protein>
    <submittedName>
        <fullName evidence="7">ABC transporter ATP-binding protein/permease</fullName>
    </submittedName>
</protein>
<feature type="domain" description="ABC transmembrane type-1" evidence="6">
    <location>
        <begin position="13"/>
        <end position="257"/>
    </location>
</feature>
<keyword evidence="7" id="KW-0067">ATP-binding</keyword>
<dbReference type="Gene3D" id="1.20.1560.10">
    <property type="entry name" value="ABC transporter type 1, transmembrane domain"/>
    <property type="match status" value="1"/>
</dbReference>
<accession>A0A9D1R8J9</accession>
<evidence type="ECO:0000313" key="7">
    <source>
        <dbReference type="EMBL" id="HIW82960.1"/>
    </source>
</evidence>
<evidence type="ECO:0000256" key="3">
    <source>
        <dbReference type="ARBA" id="ARBA00022989"/>
    </source>
</evidence>
<dbReference type="EMBL" id="DXGF01000024">
    <property type="protein sequence ID" value="HIW82960.1"/>
    <property type="molecule type" value="Genomic_DNA"/>
</dbReference>
<dbReference type="GO" id="GO:0015421">
    <property type="term" value="F:ABC-type oligopeptide transporter activity"/>
    <property type="evidence" value="ECO:0007669"/>
    <property type="project" value="TreeGrafter"/>
</dbReference>
<evidence type="ECO:0000256" key="2">
    <source>
        <dbReference type="ARBA" id="ARBA00022692"/>
    </source>
</evidence>
<dbReference type="PROSITE" id="PS50929">
    <property type="entry name" value="ABC_TM1F"/>
    <property type="match status" value="1"/>
</dbReference>
<dbReference type="InterPro" id="IPR036640">
    <property type="entry name" value="ABC1_TM_sf"/>
</dbReference>
<reference evidence="7" key="1">
    <citation type="journal article" date="2021" name="PeerJ">
        <title>Extensive microbial diversity within the chicken gut microbiome revealed by metagenomics and culture.</title>
        <authorList>
            <person name="Gilroy R."/>
            <person name="Ravi A."/>
            <person name="Getino M."/>
            <person name="Pursley I."/>
            <person name="Horton D.L."/>
            <person name="Alikhan N.F."/>
            <person name="Baker D."/>
            <person name="Gharbi K."/>
            <person name="Hall N."/>
            <person name="Watson M."/>
            <person name="Adriaenssens E.M."/>
            <person name="Foster-Nyarko E."/>
            <person name="Jarju S."/>
            <person name="Secka A."/>
            <person name="Antonio M."/>
            <person name="Oren A."/>
            <person name="Chaudhuri R.R."/>
            <person name="La Ragione R."/>
            <person name="Hildebrand F."/>
            <person name="Pallen M.J."/>
        </authorList>
    </citation>
    <scope>NUCLEOTIDE SEQUENCE</scope>
    <source>
        <strain evidence="7">ChiSxjej1B13-11762</strain>
    </source>
</reference>
<sequence length="257" mass="29394">MKKYLKQNKVLFFFTILTSVAASLGYVFMALLLQRLLDVAVERDMGRFIRLVFFSSGYFAALGVFLYLQSLLGKKMICRIMERLRSDLFLGTLSQSTEDFGKRKTADYISVITNDVKLLEDNLWIPFFETVQYSVIFLSSFGLMLYFDSIAAVCVTGAVAVMFLIPGLVGGALEKRQNKFSSKLAEFTIRLKDLLSGFEIIKSYSMGEYARRCFQRENRETTEAKYRVERLLAFNEGLSSFLALMVQIVVLFLSAYF</sequence>
<dbReference type="InterPro" id="IPR011527">
    <property type="entry name" value="ABC1_TM_dom"/>
</dbReference>
<evidence type="ECO:0000256" key="1">
    <source>
        <dbReference type="ARBA" id="ARBA00004651"/>
    </source>
</evidence>
<evidence type="ECO:0000259" key="6">
    <source>
        <dbReference type="PROSITE" id="PS50929"/>
    </source>
</evidence>
<dbReference type="SUPFAM" id="SSF90123">
    <property type="entry name" value="ABC transporter transmembrane region"/>
    <property type="match status" value="1"/>
</dbReference>
<dbReference type="PANTHER" id="PTHR43394">
    <property type="entry name" value="ATP-DEPENDENT PERMEASE MDL1, MITOCHONDRIAL"/>
    <property type="match status" value="1"/>
</dbReference>
<dbReference type="Pfam" id="PF00664">
    <property type="entry name" value="ABC_membrane"/>
    <property type="match status" value="1"/>
</dbReference>
<feature type="non-terminal residue" evidence="7">
    <location>
        <position position="257"/>
    </location>
</feature>
<feature type="transmembrane region" description="Helical" evidence="5">
    <location>
        <begin position="237"/>
        <end position="256"/>
    </location>
</feature>
<dbReference type="GO" id="GO:0005886">
    <property type="term" value="C:plasma membrane"/>
    <property type="evidence" value="ECO:0007669"/>
    <property type="project" value="UniProtKB-SubCell"/>
</dbReference>
<keyword evidence="3 5" id="KW-1133">Transmembrane helix</keyword>
<proteinExistence type="predicted"/>
<name>A0A9D1R8J9_9FIRM</name>
<feature type="transmembrane region" description="Helical" evidence="5">
    <location>
        <begin position="48"/>
        <end position="68"/>
    </location>
</feature>
<gene>
    <name evidence="7" type="ORF">H9873_01360</name>
</gene>
<comment type="caution">
    <text evidence="7">The sequence shown here is derived from an EMBL/GenBank/DDBJ whole genome shotgun (WGS) entry which is preliminary data.</text>
</comment>
<dbReference type="AlphaFoldDB" id="A0A9D1R8J9"/>
<dbReference type="Proteomes" id="UP000824263">
    <property type="component" value="Unassembled WGS sequence"/>
</dbReference>
<keyword evidence="2 5" id="KW-0812">Transmembrane</keyword>
<dbReference type="PANTHER" id="PTHR43394:SF1">
    <property type="entry name" value="ATP-BINDING CASSETTE SUB-FAMILY B MEMBER 10, MITOCHONDRIAL"/>
    <property type="match status" value="1"/>
</dbReference>